<accession>A0A067LW39</accession>
<feature type="region of interest" description="Disordered" evidence="1">
    <location>
        <begin position="328"/>
        <end position="426"/>
    </location>
</feature>
<dbReference type="InParanoid" id="A0A067LW39"/>
<name>A0A067LW39_BOTB1</name>
<feature type="compositionally biased region" description="Basic and acidic residues" evidence="1">
    <location>
        <begin position="498"/>
        <end position="512"/>
    </location>
</feature>
<feature type="compositionally biased region" description="Low complexity" evidence="1">
    <location>
        <begin position="534"/>
        <end position="548"/>
    </location>
</feature>
<dbReference type="SUPFAM" id="SSF81296">
    <property type="entry name" value="E set domains"/>
    <property type="match status" value="1"/>
</dbReference>
<feature type="compositionally biased region" description="Basic and acidic residues" evidence="1">
    <location>
        <begin position="673"/>
        <end position="684"/>
    </location>
</feature>
<dbReference type="OrthoDB" id="4001642at2759"/>
<gene>
    <name evidence="3" type="ORF">BOTBODRAFT_59893</name>
</gene>
<dbReference type="EMBL" id="KL198104">
    <property type="protein sequence ID" value="KDQ07588.1"/>
    <property type="molecule type" value="Genomic_DNA"/>
</dbReference>
<dbReference type="InterPro" id="IPR011022">
    <property type="entry name" value="Arrestin_C-like"/>
</dbReference>
<dbReference type="PANTHER" id="PTHR36419">
    <property type="entry name" value="ARRESTIN FAMILY PROTEIN 1"/>
    <property type="match status" value="1"/>
</dbReference>
<reference evidence="4" key="1">
    <citation type="journal article" date="2014" name="Proc. Natl. Acad. Sci. U.S.A.">
        <title>Extensive sampling of basidiomycete genomes demonstrates inadequacy of the white-rot/brown-rot paradigm for wood decay fungi.</title>
        <authorList>
            <person name="Riley R."/>
            <person name="Salamov A.A."/>
            <person name="Brown D.W."/>
            <person name="Nagy L.G."/>
            <person name="Floudas D."/>
            <person name="Held B.W."/>
            <person name="Levasseur A."/>
            <person name="Lombard V."/>
            <person name="Morin E."/>
            <person name="Otillar R."/>
            <person name="Lindquist E.A."/>
            <person name="Sun H."/>
            <person name="LaButti K.M."/>
            <person name="Schmutz J."/>
            <person name="Jabbour D."/>
            <person name="Luo H."/>
            <person name="Baker S.E."/>
            <person name="Pisabarro A.G."/>
            <person name="Walton J.D."/>
            <person name="Blanchette R.A."/>
            <person name="Henrissat B."/>
            <person name="Martin F."/>
            <person name="Cullen D."/>
            <person name="Hibbett D.S."/>
            <person name="Grigoriev I.V."/>
        </authorList>
    </citation>
    <scope>NUCLEOTIDE SEQUENCE [LARGE SCALE GENOMIC DNA]</scope>
    <source>
        <strain evidence="4">FD-172 SS1</strain>
    </source>
</reference>
<evidence type="ECO:0000313" key="4">
    <source>
        <dbReference type="Proteomes" id="UP000027195"/>
    </source>
</evidence>
<dbReference type="InterPro" id="IPR053060">
    <property type="entry name" value="Cytokinesis_Signaling_Reg"/>
</dbReference>
<organism evidence="3 4">
    <name type="scientific">Botryobasidium botryosum (strain FD-172 SS1)</name>
    <dbReference type="NCBI Taxonomy" id="930990"/>
    <lineage>
        <taxon>Eukaryota</taxon>
        <taxon>Fungi</taxon>
        <taxon>Dikarya</taxon>
        <taxon>Basidiomycota</taxon>
        <taxon>Agaricomycotina</taxon>
        <taxon>Agaricomycetes</taxon>
        <taxon>Cantharellales</taxon>
        <taxon>Botryobasidiaceae</taxon>
        <taxon>Botryobasidium</taxon>
    </lineage>
</organism>
<dbReference type="Proteomes" id="UP000027195">
    <property type="component" value="Unassembled WGS sequence"/>
</dbReference>
<protein>
    <recommendedName>
        <fullName evidence="2">Arrestin C-terminal-like domain-containing protein</fullName>
    </recommendedName>
</protein>
<feature type="compositionally biased region" description="Low complexity" evidence="1">
    <location>
        <begin position="588"/>
        <end position="606"/>
    </location>
</feature>
<dbReference type="GO" id="GO:0000917">
    <property type="term" value="P:division septum assembly"/>
    <property type="evidence" value="ECO:0007669"/>
    <property type="project" value="TreeGrafter"/>
</dbReference>
<evidence type="ECO:0000259" key="2">
    <source>
        <dbReference type="Pfam" id="PF02752"/>
    </source>
</evidence>
<dbReference type="GO" id="GO:0000935">
    <property type="term" value="C:division septum"/>
    <property type="evidence" value="ECO:0007669"/>
    <property type="project" value="TreeGrafter"/>
</dbReference>
<dbReference type="PANTHER" id="PTHR36419:SF1">
    <property type="entry name" value="RHO1 GEF LOCALIZING PROTEIN 1"/>
    <property type="match status" value="1"/>
</dbReference>
<dbReference type="InterPro" id="IPR014756">
    <property type="entry name" value="Ig_E-set"/>
</dbReference>
<dbReference type="AlphaFoldDB" id="A0A067LW39"/>
<feature type="domain" description="Arrestin C-terminal-like" evidence="2">
    <location>
        <begin position="179"/>
        <end position="310"/>
    </location>
</feature>
<proteinExistence type="predicted"/>
<feature type="region of interest" description="Disordered" evidence="1">
    <location>
        <begin position="572"/>
        <end position="733"/>
    </location>
</feature>
<feature type="compositionally biased region" description="Basic and acidic residues" evidence="1">
    <location>
        <begin position="723"/>
        <end position="733"/>
    </location>
</feature>
<feature type="region of interest" description="Disordered" evidence="1">
    <location>
        <begin position="444"/>
        <end position="548"/>
    </location>
</feature>
<feature type="compositionally biased region" description="Polar residues" evidence="1">
    <location>
        <begin position="444"/>
        <end position="460"/>
    </location>
</feature>
<dbReference type="Pfam" id="PF02752">
    <property type="entry name" value="Arrestin_C"/>
    <property type="match status" value="1"/>
</dbReference>
<evidence type="ECO:0000256" key="1">
    <source>
        <dbReference type="SAM" id="MobiDB-lite"/>
    </source>
</evidence>
<sequence length="757" mass="81574">MSSQVKIALRPPPNVDFVDGYPGIPPSPERPQAAIKGSIELRPAPGHQVEAKWVRLEFRKIETLPGGGQTNTFIDFIGSSPIDVWQAKNEWDVLQMQDIPFHIRIPESIPPTITLDHGAGIKYDLVASLCIKGKKDFFLRTTSPTISANTQIIIDKHELHSTWPIYAQPDARSSVGEGVTLTVERTFSCYGPGDRVVVRATVLADQFYSVVVRGYEFALRETVVYRPASSPKKSDPQIRTTHLGEQKMPLNTRFPLGMQHTAELGCQIPQTYVLATVNTARYIEVSYSMRVAVILSDGKQVAVDLPITLSNWPRSVSVEAVRRIGFAPNLSGPGARPPSIPGVQSPPLSLPPPQYRQPPYTTLDEARAGALDGVSGRTDPLEEIPSLGHSGVGKSNGYPSPAGGDIYEFGAPSGPNAQPSIYHEVPPNTRWSTASVVDTPSFANGSSSVDYSTPSTTAQDDSWRPGVSQRVRDSPFTVANADMNTPEATPQPKQKYLSAKEKRLLEHMEEVNRPYQRQSQSAEARAGPPGYHTNADAPFANPAGNGAPLISPAFMSSPATVTVLPRQPKVPQIVLASPPPTTRPSEVAASPQSAGSSSAGGTPTSAERSRWLSAADANRLLTERFKQGAPQIAHGPPLSTTPPSEAVALPQPAELSSPGGAPTPAGRRWLTATEEKRLLRERYEQGAPQAAHESTPPTTRPSEAAAPPQPAGPPYAGGAPAAAERRWPSTEEEKKRLYERAVARVDMVRQRANLPEV</sequence>
<dbReference type="HOGENOM" id="CLU_368003_0_0_1"/>
<dbReference type="Gene3D" id="2.60.40.640">
    <property type="match status" value="1"/>
</dbReference>
<dbReference type="InterPro" id="IPR014752">
    <property type="entry name" value="Arrestin-like_C"/>
</dbReference>
<feature type="compositionally biased region" description="Polar residues" evidence="1">
    <location>
        <begin position="482"/>
        <end position="492"/>
    </location>
</feature>
<evidence type="ECO:0000313" key="3">
    <source>
        <dbReference type="EMBL" id="KDQ07588.1"/>
    </source>
</evidence>
<keyword evidence="4" id="KW-1185">Reference proteome</keyword>